<dbReference type="OrthoDB" id="9777638at2"/>
<evidence type="ECO:0000313" key="4">
    <source>
        <dbReference type="EMBL" id="TGY34208.1"/>
    </source>
</evidence>
<protein>
    <submittedName>
        <fullName evidence="4">Class I SAM-dependent methyltransferase</fullName>
    </submittedName>
</protein>
<evidence type="ECO:0000256" key="1">
    <source>
        <dbReference type="ARBA" id="ARBA00022603"/>
    </source>
</evidence>
<dbReference type="SUPFAM" id="SSF53335">
    <property type="entry name" value="S-adenosyl-L-methionine-dependent methyltransferases"/>
    <property type="match status" value="1"/>
</dbReference>
<dbReference type="PANTHER" id="PTHR43861">
    <property type="entry name" value="TRANS-ACONITATE 2-METHYLTRANSFERASE-RELATED"/>
    <property type="match status" value="1"/>
</dbReference>
<evidence type="ECO:0000259" key="3">
    <source>
        <dbReference type="Pfam" id="PF13649"/>
    </source>
</evidence>
<comment type="caution">
    <text evidence="4">The sequence shown here is derived from an EMBL/GenBank/DDBJ whole genome shotgun (WGS) entry which is preliminary data.</text>
</comment>
<dbReference type="GO" id="GO:0032259">
    <property type="term" value="P:methylation"/>
    <property type="evidence" value="ECO:0007669"/>
    <property type="project" value="UniProtKB-KW"/>
</dbReference>
<organism evidence="4 5">
    <name type="scientific">Stenotrophomonas maltophilia</name>
    <name type="common">Pseudomonas maltophilia</name>
    <name type="synonym">Xanthomonas maltophilia</name>
    <dbReference type="NCBI Taxonomy" id="40324"/>
    <lineage>
        <taxon>Bacteria</taxon>
        <taxon>Pseudomonadati</taxon>
        <taxon>Pseudomonadota</taxon>
        <taxon>Gammaproteobacteria</taxon>
        <taxon>Lysobacterales</taxon>
        <taxon>Lysobacteraceae</taxon>
        <taxon>Stenotrophomonas</taxon>
        <taxon>Stenotrophomonas maltophilia group</taxon>
    </lineage>
</organism>
<dbReference type="InterPro" id="IPR041698">
    <property type="entry name" value="Methyltransf_25"/>
</dbReference>
<dbReference type="RefSeq" id="WP_136004870.1">
    <property type="nucleotide sequence ID" value="NZ_SRYW01000007.1"/>
</dbReference>
<dbReference type="CDD" id="cd02440">
    <property type="entry name" value="AdoMet_MTases"/>
    <property type="match status" value="1"/>
</dbReference>
<dbReference type="AlphaFoldDB" id="A0A4S2CYP5"/>
<name>A0A4S2CYP5_STEMA</name>
<dbReference type="PANTHER" id="PTHR43861:SF1">
    <property type="entry name" value="TRANS-ACONITATE 2-METHYLTRANSFERASE"/>
    <property type="match status" value="1"/>
</dbReference>
<feature type="domain" description="Methyltransferase" evidence="3">
    <location>
        <begin position="48"/>
        <end position="143"/>
    </location>
</feature>
<evidence type="ECO:0000256" key="2">
    <source>
        <dbReference type="ARBA" id="ARBA00022679"/>
    </source>
</evidence>
<evidence type="ECO:0000313" key="5">
    <source>
        <dbReference type="Proteomes" id="UP000306631"/>
    </source>
</evidence>
<dbReference type="InterPro" id="IPR029063">
    <property type="entry name" value="SAM-dependent_MTases_sf"/>
</dbReference>
<sequence>MTDTPQHALWNGPAGQAWVQAQCLLDAMFAPLARVLADAVPPGADWQVLDVGCGTGAVSLAIACRLGTDGHCTGVDISAPMIDTARARARDDAVAATFLVADAQRHAFPAARLDRVVSRFGVMFFDDPQRAFAGLRDATRTGGALHAIVWRAAAENPFMTTAERAAAPLLPLPPRPTGGPGQFAFADRDAVADLLAASGWADIRIEPLDVVCRITRAELTRYVALLGPVGQALRGPDVDAALRTRVLAAMDAAFAPFIDGDTVAFTAACWALHARAP</sequence>
<reference evidence="4 5" key="1">
    <citation type="submission" date="2019-04" db="EMBL/GenBank/DDBJ databases">
        <title>Microbes associate with the intestines of laboratory mice.</title>
        <authorList>
            <person name="Navarre W."/>
            <person name="Wong E."/>
            <person name="Huang K."/>
            <person name="Tropini C."/>
            <person name="Ng K."/>
            <person name="Yu B."/>
        </authorList>
    </citation>
    <scope>NUCLEOTIDE SEQUENCE [LARGE SCALE GENOMIC DNA]</scope>
    <source>
        <strain evidence="4 5">NM62_B4-13</strain>
    </source>
</reference>
<keyword evidence="1 4" id="KW-0489">Methyltransferase</keyword>
<keyword evidence="2 4" id="KW-0808">Transferase</keyword>
<dbReference type="Pfam" id="PF13649">
    <property type="entry name" value="Methyltransf_25"/>
    <property type="match status" value="1"/>
</dbReference>
<accession>A0A4S2CYP5</accession>
<gene>
    <name evidence="4" type="ORF">E5352_10060</name>
</gene>
<proteinExistence type="predicted"/>
<dbReference type="Proteomes" id="UP000306631">
    <property type="component" value="Unassembled WGS sequence"/>
</dbReference>
<dbReference type="EMBL" id="SRYW01000007">
    <property type="protein sequence ID" value="TGY34208.1"/>
    <property type="molecule type" value="Genomic_DNA"/>
</dbReference>
<dbReference type="Gene3D" id="3.40.50.150">
    <property type="entry name" value="Vaccinia Virus protein VP39"/>
    <property type="match status" value="1"/>
</dbReference>
<dbReference type="GO" id="GO:0008168">
    <property type="term" value="F:methyltransferase activity"/>
    <property type="evidence" value="ECO:0007669"/>
    <property type="project" value="UniProtKB-KW"/>
</dbReference>